<feature type="transmembrane region" description="Helical" evidence="1">
    <location>
        <begin position="35"/>
        <end position="56"/>
    </location>
</feature>
<feature type="transmembrane region" description="Helical" evidence="1">
    <location>
        <begin position="462"/>
        <end position="490"/>
    </location>
</feature>
<evidence type="ECO:0000313" key="4">
    <source>
        <dbReference type="Proteomes" id="UP000032076"/>
    </source>
</evidence>
<gene>
    <name evidence="3" type="ORF">B4167_1236</name>
</gene>
<feature type="transmembrane region" description="Helical" evidence="1">
    <location>
        <begin position="189"/>
        <end position="214"/>
    </location>
</feature>
<dbReference type="Pfam" id="PF11874">
    <property type="entry name" value="DUF3394"/>
    <property type="match status" value="1"/>
</dbReference>
<dbReference type="RefSeq" id="WP_041844767.1">
    <property type="nucleotide sequence ID" value="NZ_JAMATD010000044.1"/>
</dbReference>
<feature type="transmembrane region" description="Helical" evidence="1">
    <location>
        <begin position="612"/>
        <end position="639"/>
    </location>
</feature>
<proteinExistence type="predicted"/>
<dbReference type="EMBL" id="JXLU01000095">
    <property type="protein sequence ID" value="KIO72546.1"/>
    <property type="molecule type" value="Genomic_DNA"/>
</dbReference>
<feature type="transmembrane region" description="Helical" evidence="1">
    <location>
        <begin position="367"/>
        <end position="384"/>
    </location>
</feature>
<evidence type="ECO:0000313" key="3">
    <source>
        <dbReference type="EMBL" id="KIO72546.1"/>
    </source>
</evidence>
<reference evidence="3 4" key="1">
    <citation type="submission" date="2015-01" db="EMBL/GenBank/DDBJ databases">
        <title>Draft Genome Sequences of Four Bacillus thermoamylovorans Strains, Isolated From Food Products.</title>
        <authorList>
            <person name="Krawcyk A.O."/>
            <person name="Berendsen E.M."/>
            <person name="Eijlander R.T."/>
            <person name="de Jong A."/>
            <person name="Wells-Bennik M."/>
            <person name="Kuipers O.P."/>
        </authorList>
    </citation>
    <scope>NUCLEOTIDE SEQUENCE [LARGE SCALE GENOMIC DNA]</scope>
    <source>
        <strain evidence="3 4">B4167</strain>
    </source>
</reference>
<dbReference type="PANTHER" id="PTHR43849:SF2">
    <property type="entry name" value="BLL3936 PROTEIN"/>
    <property type="match status" value="1"/>
</dbReference>
<feature type="transmembrane region" description="Helical" evidence="1">
    <location>
        <begin position="62"/>
        <end position="80"/>
    </location>
</feature>
<sequence length="655" mass="71037">MEKNEQVQEDKNIQSLTYDEDGIPNYKLRKLNGPVGNIISIIAILMSLFHLYTAIFGVFESILQRAAHLGFALILVFAIYKPTKKSQHGEKIPWYDWILILLSIVPYAYFVFNAQDIQSRMSYIEPLTNLEIILGIIAGLVLIEATRRVIGNTLIIIILVFLAYSFWGHMIPNELGHRQFTLMWIMDHLFYTVSGVFSTPLGVSSTFIFIFILFGKFLEVSGAGQFFIDLSIAGMGKYRGGPAKTAIVASSILGTISGSAVANTVTTGAFTIPLMKKTGYNKTFAGAVEAVASTGGQIMPPIMGASAFIIAAYLGVPYFDIAIAAIIPAILYYVCLYFQVDLRARRIGLVGLPKEQLPVFSQVIKKGFYYFIPLVIIIFLMAIGKSPMSSGLYAIIATILVAAIRRASRITLKNFMIALDLGARAAIETAVSCAAAGLIIGAIGLTGIGLKFSSFIIDLSGGVLISTLIFTMITSIILGMGLPTVAAYLVQVPLTIPALIDLGVTPLAAHMFVFYFSALSAITPPVALAAFAAAGISGAEPMKTGMTAVKLGLAAFIVPFLFVYGEEILLIGEPIQIILAFITAIIGVIGLASAVEGWLLRHSYWYERLLLFIGSICMIIPGILTDIIGLVIITGLYLYQKLFRRHLLIDNSINI</sequence>
<feature type="transmembrane region" description="Helical" evidence="1">
    <location>
        <begin position="150"/>
        <end position="169"/>
    </location>
</feature>
<accession>A0A0D0FVJ5</accession>
<feature type="transmembrane region" description="Helical" evidence="1">
    <location>
        <begin position="321"/>
        <end position="340"/>
    </location>
</feature>
<dbReference type="InterPro" id="IPR021814">
    <property type="entry name" value="DUF3394"/>
</dbReference>
<dbReference type="Proteomes" id="UP000032076">
    <property type="component" value="Unassembled WGS sequence"/>
</dbReference>
<feature type="transmembrane region" description="Helical" evidence="1">
    <location>
        <begin position="390"/>
        <end position="408"/>
    </location>
</feature>
<name>A0A0D0FVJ5_9BACI</name>
<evidence type="ECO:0000259" key="2">
    <source>
        <dbReference type="Pfam" id="PF06808"/>
    </source>
</evidence>
<feature type="transmembrane region" description="Helical" evidence="1">
    <location>
        <begin position="548"/>
        <end position="565"/>
    </location>
</feature>
<dbReference type="AlphaFoldDB" id="A0A0D0FVJ5"/>
<dbReference type="InterPro" id="IPR011853">
    <property type="entry name" value="TRAP_DctM-Dct_fused"/>
</dbReference>
<dbReference type="InterPro" id="IPR010656">
    <property type="entry name" value="DctM"/>
</dbReference>
<keyword evidence="1" id="KW-1133">Transmembrane helix</keyword>
<feature type="transmembrane region" description="Helical" evidence="1">
    <location>
        <begin position="92"/>
        <end position="112"/>
    </location>
</feature>
<dbReference type="Pfam" id="PF06808">
    <property type="entry name" value="DctM"/>
    <property type="match status" value="1"/>
</dbReference>
<feature type="transmembrane region" description="Helical" evidence="1">
    <location>
        <begin position="124"/>
        <end position="143"/>
    </location>
</feature>
<comment type="caution">
    <text evidence="3">The sequence shown here is derived from an EMBL/GenBank/DDBJ whole genome shotgun (WGS) entry which is preliminary data.</text>
</comment>
<organism evidence="3 4">
    <name type="scientific">Caldibacillus thermoamylovorans</name>
    <dbReference type="NCBI Taxonomy" id="35841"/>
    <lineage>
        <taxon>Bacteria</taxon>
        <taxon>Bacillati</taxon>
        <taxon>Bacillota</taxon>
        <taxon>Bacilli</taxon>
        <taxon>Bacillales</taxon>
        <taxon>Bacillaceae</taxon>
        <taxon>Caldibacillus</taxon>
    </lineage>
</organism>
<evidence type="ECO:0000256" key="1">
    <source>
        <dbReference type="SAM" id="Phobius"/>
    </source>
</evidence>
<feature type="transmembrane region" description="Helical" evidence="1">
    <location>
        <begin position="429"/>
        <end position="450"/>
    </location>
</feature>
<keyword evidence="1" id="KW-0472">Membrane</keyword>
<protein>
    <recommendedName>
        <fullName evidence="2">TRAP C4-dicarboxylate transport system permease DctM subunit domain-containing protein</fullName>
    </recommendedName>
</protein>
<feature type="transmembrane region" description="Helical" evidence="1">
    <location>
        <begin position="511"/>
        <end position="536"/>
    </location>
</feature>
<dbReference type="OrthoDB" id="9759894at2"/>
<dbReference type="NCBIfam" id="TIGR02123">
    <property type="entry name" value="TRAP_fused"/>
    <property type="match status" value="1"/>
</dbReference>
<feature type="domain" description="TRAP C4-dicarboxylate transport system permease DctM subunit" evidence="2">
    <location>
        <begin position="138"/>
        <end position="563"/>
    </location>
</feature>
<dbReference type="PANTHER" id="PTHR43849">
    <property type="entry name" value="BLL3936 PROTEIN"/>
    <property type="match status" value="1"/>
</dbReference>
<feature type="transmembrane region" description="Helical" evidence="1">
    <location>
        <begin position="577"/>
        <end position="600"/>
    </location>
</feature>
<keyword evidence="1" id="KW-0812">Transmembrane</keyword>